<proteinExistence type="predicted"/>
<keyword evidence="3" id="KW-1185">Reference proteome</keyword>
<accession>A0ABU3RTF5</accession>
<gene>
    <name evidence="2" type="ORF">RWH43_05380</name>
</gene>
<evidence type="ECO:0000313" key="2">
    <source>
        <dbReference type="EMBL" id="MDU0326188.1"/>
    </source>
</evidence>
<dbReference type="RefSeq" id="WP_316000874.1">
    <property type="nucleotide sequence ID" value="NZ_JAWDIU010000001.1"/>
</dbReference>
<dbReference type="NCBIfam" id="NF038065">
    <property type="entry name" value="Pr6Pr"/>
    <property type="match status" value="1"/>
</dbReference>
<dbReference type="EMBL" id="JAWDIU010000001">
    <property type="protein sequence ID" value="MDU0326188.1"/>
    <property type="molecule type" value="Genomic_DNA"/>
</dbReference>
<sequence>MIRSRGWATGWNAARVAIAALIVVAVVAQFVSTFNEAVARGRDTTTVVANFFSFFTILSNVSAAIVLVLLGVRFFARRRRVEVDPAGLATALAFVSTYMIVTGIVYNLLLRGLPLQPDTVGWSNEILHVWGPLFLLLDVLLGPGRRRLARAAAFGAAIFPIVWIIYTLLRAPMITNPTTGAPYWYPYPFLDPNSGGWGSVVVYIIVIALAIIALAFGVVAIGRARGIRMPRAHAT</sequence>
<feature type="transmembrane region" description="Helical" evidence="1">
    <location>
        <begin position="121"/>
        <end position="141"/>
    </location>
</feature>
<keyword evidence="1" id="KW-1133">Transmembrane helix</keyword>
<keyword evidence="1" id="KW-0812">Transmembrane</keyword>
<keyword evidence="1" id="KW-0472">Membrane</keyword>
<feature type="transmembrane region" description="Helical" evidence="1">
    <location>
        <begin position="200"/>
        <end position="221"/>
    </location>
</feature>
<organism evidence="2 3">
    <name type="scientific">Microbacterium algihabitans</name>
    <dbReference type="NCBI Taxonomy" id="3075992"/>
    <lineage>
        <taxon>Bacteria</taxon>
        <taxon>Bacillati</taxon>
        <taxon>Actinomycetota</taxon>
        <taxon>Actinomycetes</taxon>
        <taxon>Micrococcales</taxon>
        <taxon>Microbacteriaceae</taxon>
        <taxon>Microbacterium</taxon>
    </lineage>
</organism>
<comment type="caution">
    <text evidence="2">The sequence shown here is derived from an EMBL/GenBank/DDBJ whole genome shotgun (WGS) entry which is preliminary data.</text>
</comment>
<dbReference type="Proteomes" id="UP001256673">
    <property type="component" value="Unassembled WGS sequence"/>
</dbReference>
<reference evidence="2 3" key="1">
    <citation type="submission" date="2023-09" db="EMBL/GenBank/DDBJ databases">
        <title>Microbacterium fusihabitans sp. nov., Microbacterium phycihabitans sp. nov., and Microbacterium cervinum sp. nov., isolated from dried seaweeds of beach.</title>
        <authorList>
            <person name="Lee S.D."/>
        </authorList>
    </citation>
    <scope>NUCLEOTIDE SEQUENCE [LARGE SCALE GENOMIC DNA]</scope>
    <source>
        <strain evidence="2 3">KSW2-21</strain>
    </source>
</reference>
<feature type="transmembrane region" description="Helical" evidence="1">
    <location>
        <begin position="148"/>
        <end position="169"/>
    </location>
</feature>
<dbReference type="InterPro" id="IPR049713">
    <property type="entry name" value="Pr6Pr-like"/>
</dbReference>
<name>A0ABU3RTF5_9MICO</name>
<feature type="transmembrane region" description="Helical" evidence="1">
    <location>
        <begin position="12"/>
        <end position="31"/>
    </location>
</feature>
<feature type="transmembrane region" description="Helical" evidence="1">
    <location>
        <begin position="51"/>
        <end position="76"/>
    </location>
</feature>
<evidence type="ECO:0000313" key="3">
    <source>
        <dbReference type="Proteomes" id="UP001256673"/>
    </source>
</evidence>
<evidence type="ECO:0000256" key="1">
    <source>
        <dbReference type="SAM" id="Phobius"/>
    </source>
</evidence>
<protein>
    <submittedName>
        <fullName evidence="2">Pr6Pr family membrane protein</fullName>
    </submittedName>
</protein>
<feature type="transmembrane region" description="Helical" evidence="1">
    <location>
        <begin position="88"/>
        <end position="109"/>
    </location>
</feature>